<dbReference type="Gene3D" id="3.30.505.50">
    <property type="entry name" value="Sigma 54 modulation/S30EA ribosomal protein, C-terminal domain"/>
    <property type="match status" value="1"/>
</dbReference>
<evidence type="ECO:0000313" key="3">
    <source>
        <dbReference type="EMBL" id="GAJ05216.1"/>
    </source>
</evidence>
<dbReference type="PANTHER" id="PTHR33231:SF1">
    <property type="entry name" value="30S RIBOSOMAL PROTEIN"/>
    <property type="match status" value="1"/>
</dbReference>
<dbReference type="Pfam" id="PF02482">
    <property type="entry name" value="Ribosomal_S30AE"/>
    <property type="match status" value="1"/>
</dbReference>
<accession>X1UZ94</accession>
<dbReference type="EMBL" id="BARW01027733">
    <property type="protein sequence ID" value="GAJ05216.1"/>
    <property type="molecule type" value="Genomic_DNA"/>
</dbReference>
<proteinExistence type="inferred from homology"/>
<dbReference type="InterPro" id="IPR003489">
    <property type="entry name" value="RHF/RaiA"/>
</dbReference>
<organism evidence="3">
    <name type="scientific">marine sediment metagenome</name>
    <dbReference type="NCBI Taxonomy" id="412755"/>
    <lineage>
        <taxon>unclassified sequences</taxon>
        <taxon>metagenomes</taxon>
        <taxon>ecological metagenomes</taxon>
    </lineage>
</organism>
<feature type="domain" description="Sigma 54 modulation/S30EA ribosomal protein C-terminal" evidence="2">
    <location>
        <begin position="121"/>
        <end position="174"/>
    </location>
</feature>
<reference evidence="3" key="1">
    <citation type="journal article" date="2014" name="Front. Microbiol.">
        <title>High frequency of phylogenetically diverse reductive dehalogenase-homologous genes in deep subseafloor sedimentary metagenomes.</title>
        <authorList>
            <person name="Kawai M."/>
            <person name="Futagami T."/>
            <person name="Toyoda A."/>
            <person name="Takaki Y."/>
            <person name="Nishi S."/>
            <person name="Hori S."/>
            <person name="Arai W."/>
            <person name="Tsubouchi T."/>
            <person name="Morono Y."/>
            <person name="Uchiyama I."/>
            <person name="Ito T."/>
            <person name="Fujiyama A."/>
            <person name="Inagaki F."/>
            <person name="Takami H."/>
        </authorList>
    </citation>
    <scope>NUCLEOTIDE SEQUENCE</scope>
    <source>
        <strain evidence="3">Expedition CK06-06</strain>
    </source>
</reference>
<gene>
    <name evidence="3" type="ORF">S12H4_44937</name>
</gene>
<comment type="caution">
    <text evidence="3">The sequence shown here is derived from an EMBL/GenBank/DDBJ whole genome shotgun (WGS) entry which is preliminary data.</text>
</comment>
<dbReference type="InterPro" id="IPR032528">
    <property type="entry name" value="Ribosom_S30AE_C"/>
</dbReference>
<name>X1UZ94_9ZZZZ</name>
<protein>
    <recommendedName>
        <fullName evidence="2">Sigma 54 modulation/S30EA ribosomal protein C-terminal domain-containing protein</fullName>
    </recommendedName>
</protein>
<evidence type="ECO:0000256" key="1">
    <source>
        <dbReference type="ARBA" id="ARBA00022845"/>
    </source>
</evidence>
<evidence type="ECO:0000259" key="2">
    <source>
        <dbReference type="Pfam" id="PF16321"/>
    </source>
</evidence>
<dbReference type="InterPro" id="IPR050574">
    <property type="entry name" value="HPF/YfiA_ribosome-assoc"/>
</dbReference>
<dbReference type="PANTHER" id="PTHR33231">
    <property type="entry name" value="30S RIBOSOMAL PROTEIN"/>
    <property type="match status" value="1"/>
</dbReference>
<dbReference type="Pfam" id="PF16321">
    <property type="entry name" value="Ribosom_S30AE_C"/>
    <property type="match status" value="1"/>
</dbReference>
<dbReference type="NCBIfam" id="TIGR00741">
    <property type="entry name" value="yfiA"/>
    <property type="match status" value="1"/>
</dbReference>
<sequence>MELQIAAQNMELSPAVRRYIEQKLGRLNRHLPNIILSRVEITEEKTKSPHQRYVVQITLESRGTLLRGEGRGGDLFTAIDKVAEVMDRQIEHRKGKLYEKGRGSSFARGELSEEVEVMEPPRKIVKVKRFAVKPMPVSEAIEQMELLGHDFFLFLNADTGEVNLLYRRKDGNYGQIEPELG</sequence>
<dbReference type="SUPFAM" id="SSF69754">
    <property type="entry name" value="Ribosome binding protein Y (YfiA homologue)"/>
    <property type="match status" value="1"/>
</dbReference>
<dbReference type="HAMAP" id="MF_00839">
    <property type="entry name" value="HPF"/>
    <property type="match status" value="1"/>
</dbReference>
<dbReference type="CDD" id="cd00552">
    <property type="entry name" value="RaiA"/>
    <property type="match status" value="1"/>
</dbReference>
<dbReference type="Gene3D" id="3.30.160.100">
    <property type="entry name" value="Ribosome hibernation promotion factor-like"/>
    <property type="match status" value="1"/>
</dbReference>
<dbReference type="GO" id="GO:0045900">
    <property type="term" value="P:negative regulation of translational elongation"/>
    <property type="evidence" value="ECO:0007669"/>
    <property type="project" value="TreeGrafter"/>
</dbReference>
<dbReference type="InterPro" id="IPR034694">
    <property type="entry name" value="HPF_long/plastid"/>
</dbReference>
<dbReference type="InterPro" id="IPR036567">
    <property type="entry name" value="RHF-like"/>
</dbReference>
<dbReference type="GO" id="GO:0022627">
    <property type="term" value="C:cytosolic small ribosomal subunit"/>
    <property type="evidence" value="ECO:0007669"/>
    <property type="project" value="TreeGrafter"/>
</dbReference>
<keyword evidence="1" id="KW-0810">Translation regulation</keyword>
<dbReference type="GO" id="GO:0043024">
    <property type="term" value="F:ribosomal small subunit binding"/>
    <property type="evidence" value="ECO:0007669"/>
    <property type="project" value="TreeGrafter"/>
</dbReference>
<dbReference type="InterPro" id="IPR038416">
    <property type="entry name" value="Ribosom_S30AE_C_sf"/>
</dbReference>
<dbReference type="AlphaFoldDB" id="X1UZ94"/>